<keyword evidence="1" id="KW-0808">Transferase</keyword>
<dbReference type="GO" id="GO:0016301">
    <property type="term" value="F:kinase activity"/>
    <property type="evidence" value="ECO:0007669"/>
    <property type="project" value="UniProtKB-KW"/>
</dbReference>
<keyword evidence="1" id="KW-0418">Kinase</keyword>
<proteinExistence type="predicted"/>
<gene>
    <name evidence="1" type="ORF">DTO57_01175</name>
</gene>
<accession>A0A367Y600</accession>
<sequence>MRPKLTGSESSRLIIIRGNSGSGKSHLAHAVRAARPRGVAIIAHDVLRREILHVRDHPGALSVQYIDLSARFALDNGLDVVIEGILHSESYGEMLSQLRDDHRGLTRCYYYELSLDETLERHRTKALAAEVSEADVASWYRSDDRVAALDEATFDATVSAAEALQRVLMDVGWSRDLDTAL</sequence>
<organism evidence="1 2">
    <name type="scientific">Microbacterium sorbitolivorans</name>
    <dbReference type="NCBI Taxonomy" id="1867410"/>
    <lineage>
        <taxon>Bacteria</taxon>
        <taxon>Bacillati</taxon>
        <taxon>Actinomycetota</taxon>
        <taxon>Actinomycetes</taxon>
        <taxon>Micrococcales</taxon>
        <taxon>Microbacteriaceae</taxon>
        <taxon>Microbacterium</taxon>
    </lineage>
</organism>
<dbReference type="EMBL" id="QORO01000001">
    <property type="protein sequence ID" value="RCK61295.1"/>
    <property type="molecule type" value="Genomic_DNA"/>
</dbReference>
<evidence type="ECO:0000313" key="1">
    <source>
        <dbReference type="EMBL" id="RCK61295.1"/>
    </source>
</evidence>
<dbReference type="InterPro" id="IPR027417">
    <property type="entry name" value="P-loop_NTPase"/>
</dbReference>
<dbReference type="Proteomes" id="UP000253508">
    <property type="component" value="Unassembled WGS sequence"/>
</dbReference>
<name>A0A367Y600_9MICO</name>
<reference evidence="1 2" key="1">
    <citation type="submission" date="2018-07" db="EMBL/GenBank/DDBJ databases">
        <title>Microbacterium endoborsara sp. nov., a novel actinobacterium isolated from Borszczowia aralocaspica.</title>
        <authorList>
            <person name="An D."/>
        </authorList>
    </citation>
    <scope>NUCLEOTIDE SEQUENCE [LARGE SCALE GENOMIC DNA]</scope>
    <source>
        <strain evidence="1 2">C1.15228</strain>
    </source>
</reference>
<dbReference type="AlphaFoldDB" id="A0A367Y600"/>
<protein>
    <submittedName>
        <fullName evidence="1">Kinase</fullName>
    </submittedName>
</protein>
<dbReference type="SUPFAM" id="SSF52540">
    <property type="entry name" value="P-loop containing nucleoside triphosphate hydrolases"/>
    <property type="match status" value="1"/>
</dbReference>
<keyword evidence="2" id="KW-1185">Reference proteome</keyword>
<comment type="caution">
    <text evidence="1">The sequence shown here is derived from an EMBL/GenBank/DDBJ whole genome shotgun (WGS) entry which is preliminary data.</text>
</comment>
<evidence type="ECO:0000313" key="2">
    <source>
        <dbReference type="Proteomes" id="UP000253508"/>
    </source>
</evidence>
<dbReference type="OrthoDB" id="9781848at2"/>
<dbReference type="Pfam" id="PF13671">
    <property type="entry name" value="AAA_33"/>
    <property type="match status" value="1"/>
</dbReference>
<dbReference type="Gene3D" id="3.40.50.300">
    <property type="entry name" value="P-loop containing nucleotide triphosphate hydrolases"/>
    <property type="match status" value="1"/>
</dbReference>
<dbReference type="RefSeq" id="WP_114116402.1">
    <property type="nucleotide sequence ID" value="NZ_BMHU01000001.1"/>
</dbReference>